<dbReference type="PANTHER" id="PTHR43004:SF19">
    <property type="entry name" value="BINDING MONOOXYGENASE, PUTATIVE (JCVI)-RELATED"/>
    <property type="match status" value="1"/>
</dbReference>
<dbReference type="Gene3D" id="3.50.50.60">
    <property type="entry name" value="FAD/NAD(P)-binding domain"/>
    <property type="match status" value="1"/>
</dbReference>
<dbReference type="STRING" id="311180.SAMN04488050_102404"/>
<evidence type="ECO:0000259" key="4">
    <source>
        <dbReference type="Pfam" id="PF01494"/>
    </source>
</evidence>
<dbReference type="InterPro" id="IPR050641">
    <property type="entry name" value="RIFMO-like"/>
</dbReference>
<evidence type="ECO:0000256" key="3">
    <source>
        <dbReference type="ARBA" id="ARBA00022827"/>
    </source>
</evidence>
<keyword evidence="2" id="KW-0285">Flavoprotein</keyword>
<evidence type="ECO:0000313" key="5">
    <source>
        <dbReference type="EMBL" id="SFS56683.1"/>
    </source>
</evidence>
<keyword evidence="3" id="KW-0274">FAD</keyword>
<dbReference type="PRINTS" id="PR00420">
    <property type="entry name" value="RNGMNOXGNASE"/>
</dbReference>
<dbReference type="SUPFAM" id="SSF51905">
    <property type="entry name" value="FAD/NAD(P)-binding domain"/>
    <property type="match status" value="1"/>
</dbReference>
<dbReference type="AlphaFoldDB" id="A0A1I6QW70"/>
<dbReference type="GO" id="GO:0071949">
    <property type="term" value="F:FAD binding"/>
    <property type="evidence" value="ECO:0007669"/>
    <property type="project" value="InterPro"/>
</dbReference>
<dbReference type="Pfam" id="PF01494">
    <property type="entry name" value="FAD_binding_3"/>
    <property type="match status" value="1"/>
</dbReference>
<proteinExistence type="predicted"/>
<evidence type="ECO:0000313" key="6">
    <source>
        <dbReference type="Proteomes" id="UP000199392"/>
    </source>
</evidence>
<evidence type="ECO:0000256" key="2">
    <source>
        <dbReference type="ARBA" id="ARBA00022630"/>
    </source>
</evidence>
<dbReference type="OrthoDB" id="9791689at2"/>
<comment type="cofactor">
    <cofactor evidence="1">
        <name>FAD</name>
        <dbReference type="ChEBI" id="CHEBI:57692"/>
    </cofactor>
</comment>
<sequence length="405" mass="44768">MSASPGQGNDRVIVVGAGPVGLVAACSLAAEGIPVTILEKSEDLPKDLRASTFHPPTMDMLDRFGVMEKLIPRGLVCPNWQFRGRTEGVIATFDLGLLAGDTNHPYRLQCEQWKLTEMLRDLIETSEMAEIVYKVRATGLTQDADGVTLTVEHEDGSTEPMRAAYVIAADGAHSLLRKALDIEFEGMTIPEIFLSMSTPFDFSAAMEDLTPISYITDPKEWAVILQTPSLWRVLLPTDPGLTDEQVKDPEGMEARMQALCPKPGRYEIAHATAYRVHQRVAKNYVKGRAFLVGDAAHLNNPLGGMGMNGGVHDAVNLVEKLALIWRGEAGMDLLDLYERQRRKACIDTVQQQSIRNRRMMAETDPAARAAYHEELRRTAEDRAAHLAFVRKSSMIQSLRDLDAVA</sequence>
<reference evidence="6" key="1">
    <citation type="submission" date="2016-10" db="EMBL/GenBank/DDBJ databases">
        <authorList>
            <person name="Varghese N."/>
            <person name="Submissions S."/>
        </authorList>
    </citation>
    <scope>NUCLEOTIDE SEQUENCE [LARGE SCALE GENOMIC DNA]</scope>
    <source>
        <strain evidence="6">DSM 26894</strain>
    </source>
</reference>
<name>A0A1I6QW70_9RHOB</name>
<gene>
    <name evidence="5" type="ORF">SAMN04488050_102404</name>
</gene>
<dbReference type="InterPro" id="IPR036188">
    <property type="entry name" value="FAD/NAD-bd_sf"/>
</dbReference>
<dbReference type="RefSeq" id="WP_092419982.1">
    <property type="nucleotide sequence ID" value="NZ_FNCL01000001.1"/>
</dbReference>
<accession>A0A1I6QW70</accession>
<protein>
    <submittedName>
        <fullName evidence="5">3-(3-hydroxy-phenyl)propionate hydroxylase</fullName>
    </submittedName>
</protein>
<evidence type="ECO:0000256" key="1">
    <source>
        <dbReference type="ARBA" id="ARBA00001974"/>
    </source>
</evidence>
<dbReference type="Proteomes" id="UP000199392">
    <property type="component" value="Unassembled WGS sequence"/>
</dbReference>
<dbReference type="EMBL" id="FOZW01000002">
    <property type="protein sequence ID" value="SFS56683.1"/>
    <property type="molecule type" value="Genomic_DNA"/>
</dbReference>
<organism evidence="5 6">
    <name type="scientific">Alloyangia pacifica</name>
    <dbReference type="NCBI Taxonomy" id="311180"/>
    <lineage>
        <taxon>Bacteria</taxon>
        <taxon>Pseudomonadati</taxon>
        <taxon>Pseudomonadota</taxon>
        <taxon>Alphaproteobacteria</taxon>
        <taxon>Rhodobacterales</taxon>
        <taxon>Roseobacteraceae</taxon>
        <taxon>Alloyangia</taxon>
    </lineage>
</organism>
<dbReference type="GO" id="GO:0016709">
    <property type="term" value="F:oxidoreductase activity, acting on paired donors, with incorporation or reduction of molecular oxygen, NAD(P)H as one donor, and incorporation of one atom of oxygen"/>
    <property type="evidence" value="ECO:0007669"/>
    <property type="project" value="UniProtKB-ARBA"/>
</dbReference>
<dbReference type="Gene3D" id="3.30.70.2450">
    <property type="match status" value="1"/>
</dbReference>
<dbReference type="PANTHER" id="PTHR43004">
    <property type="entry name" value="TRK SYSTEM POTASSIUM UPTAKE PROTEIN"/>
    <property type="match status" value="1"/>
</dbReference>
<keyword evidence="6" id="KW-1185">Reference proteome</keyword>
<dbReference type="InterPro" id="IPR002938">
    <property type="entry name" value="FAD-bd"/>
</dbReference>
<feature type="domain" description="FAD-binding" evidence="4">
    <location>
        <begin position="12"/>
        <end position="350"/>
    </location>
</feature>